<proteinExistence type="predicted"/>
<dbReference type="RefSeq" id="WP_202006079.1">
    <property type="nucleotide sequence ID" value="NZ_JAERSF010000004.1"/>
</dbReference>
<name>A0ABS1KI00_9FLAO</name>
<protein>
    <recommendedName>
        <fullName evidence="3">Lipoprotein</fullName>
    </recommendedName>
</protein>
<dbReference type="Proteomes" id="UP000603728">
    <property type="component" value="Unassembled WGS sequence"/>
</dbReference>
<evidence type="ECO:0000313" key="2">
    <source>
        <dbReference type="Proteomes" id="UP000603728"/>
    </source>
</evidence>
<dbReference type="EMBL" id="JAERSF010000004">
    <property type="protein sequence ID" value="MBL0739089.1"/>
    <property type="molecule type" value="Genomic_DNA"/>
</dbReference>
<comment type="caution">
    <text evidence="1">The sequence shown here is derived from an EMBL/GenBank/DDBJ whole genome shotgun (WGS) entry which is preliminary data.</text>
</comment>
<gene>
    <name evidence="1" type="ORF">JI750_19500</name>
</gene>
<keyword evidence="2" id="KW-1185">Reference proteome</keyword>
<evidence type="ECO:0000313" key="1">
    <source>
        <dbReference type="EMBL" id="MBL0739089.1"/>
    </source>
</evidence>
<reference evidence="1 2" key="1">
    <citation type="submission" date="2021-01" db="EMBL/GenBank/DDBJ databases">
        <title>Genome seq and assembly of Flavobacterium sp. GN10.</title>
        <authorList>
            <person name="Chhetri G."/>
        </authorList>
    </citation>
    <scope>NUCLEOTIDE SEQUENCE [LARGE SCALE GENOMIC DNA]</scope>
    <source>
        <strain evidence="1 2">GN10</strain>
    </source>
</reference>
<sequence>MRISIIVLVLLLVGCKSPKKDYDLTFFKWNIHDSYYLKFNSSDTLYCVDSYGFKEETSFAILNKEEKERIEEALGTLVFPKDDTYESPVDDGETNAFVLKNGEESKKLKIHGFSGPKQFWLFGETLERIKLSHEFTKMNKNIDLKEINEMVIMKIPPPIIDTLQ</sequence>
<dbReference type="PROSITE" id="PS51257">
    <property type="entry name" value="PROKAR_LIPOPROTEIN"/>
    <property type="match status" value="1"/>
</dbReference>
<accession>A0ABS1KI00</accession>
<organism evidence="1 2">
    <name type="scientific">Flavobacterium tagetis</name>
    <dbReference type="NCBI Taxonomy" id="2801336"/>
    <lineage>
        <taxon>Bacteria</taxon>
        <taxon>Pseudomonadati</taxon>
        <taxon>Bacteroidota</taxon>
        <taxon>Flavobacteriia</taxon>
        <taxon>Flavobacteriales</taxon>
        <taxon>Flavobacteriaceae</taxon>
        <taxon>Flavobacterium</taxon>
    </lineage>
</organism>
<evidence type="ECO:0008006" key="3">
    <source>
        <dbReference type="Google" id="ProtNLM"/>
    </source>
</evidence>